<dbReference type="RefSeq" id="WP_252779441.1">
    <property type="nucleotide sequence ID" value="NZ_CP097478.1"/>
</dbReference>
<dbReference type="InterPro" id="IPR014721">
    <property type="entry name" value="Ribsml_uS5_D2-typ_fold_subgr"/>
</dbReference>
<dbReference type="Proteomes" id="UP001057532">
    <property type="component" value="Chromosome"/>
</dbReference>
<dbReference type="InterPro" id="IPR006205">
    <property type="entry name" value="Mev_gal_kin"/>
</dbReference>
<dbReference type="InterPro" id="IPR006203">
    <property type="entry name" value="GHMP_knse_ATP-bd_CS"/>
</dbReference>
<evidence type="ECO:0000259" key="14">
    <source>
        <dbReference type="Pfam" id="PF08544"/>
    </source>
</evidence>
<organism evidence="15 16">
    <name type="scientific">Fructilactobacillus ixorae</name>
    <dbReference type="NCBI Taxonomy" id="1750535"/>
    <lineage>
        <taxon>Bacteria</taxon>
        <taxon>Bacillati</taxon>
        <taxon>Bacillota</taxon>
        <taxon>Bacilli</taxon>
        <taxon>Lactobacillales</taxon>
        <taxon>Lactobacillaceae</taxon>
        <taxon>Fructilactobacillus</taxon>
    </lineage>
</organism>
<evidence type="ECO:0000256" key="2">
    <source>
        <dbReference type="ARBA" id="ARBA00006495"/>
    </source>
</evidence>
<dbReference type="SUPFAM" id="SSF54211">
    <property type="entry name" value="Ribosomal protein S5 domain 2-like"/>
    <property type="match status" value="1"/>
</dbReference>
<keyword evidence="9" id="KW-0067">ATP-binding</keyword>
<dbReference type="NCBIfam" id="TIGR00549">
    <property type="entry name" value="mevalon_kin"/>
    <property type="match status" value="1"/>
</dbReference>
<comment type="subcellular location">
    <subcellularLocation>
        <location evidence="1">Cytoplasm</location>
    </subcellularLocation>
</comment>
<evidence type="ECO:0000256" key="11">
    <source>
        <dbReference type="ARBA" id="ARBA00023098"/>
    </source>
</evidence>
<gene>
    <name evidence="15" type="primary">mvk</name>
    <name evidence="15" type="ORF">M8332_03445</name>
</gene>
<evidence type="ECO:0000256" key="1">
    <source>
        <dbReference type="ARBA" id="ARBA00004496"/>
    </source>
</evidence>
<keyword evidence="6 15" id="KW-0808">Transferase</keyword>
<keyword evidence="11" id="KW-0443">Lipid metabolism</keyword>
<evidence type="ECO:0000256" key="3">
    <source>
        <dbReference type="ARBA" id="ARBA00012103"/>
    </source>
</evidence>
<dbReference type="InterPro" id="IPR036554">
    <property type="entry name" value="GHMP_kinase_C_sf"/>
</dbReference>
<accession>A0ABY5C555</accession>
<dbReference type="SUPFAM" id="SSF55060">
    <property type="entry name" value="GHMP Kinase, C-terminal domain"/>
    <property type="match status" value="1"/>
</dbReference>
<keyword evidence="4" id="KW-0963">Cytoplasm</keyword>
<keyword evidence="8 15" id="KW-0418">Kinase</keyword>
<dbReference type="GO" id="GO:0004496">
    <property type="term" value="F:mevalonate kinase activity"/>
    <property type="evidence" value="ECO:0007669"/>
    <property type="project" value="UniProtKB-EC"/>
</dbReference>
<evidence type="ECO:0000256" key="4">
    <source>
        <dbReference type="ARBA" id="ARBA00022490"/>
    </source>
</evidence>
<comment type="pathway">
    <text evidence="12">Isoprenoid biosynthesis; isopentenyl diphosphate biosynthesis via mevalonate pathway; isopentenyl diphosphate from (R)-mevalonate: step 1/3.</text>
</comment>
<reference evidence="15" key="1">
    <citation type="submission" date="2022-05" db="EMBL/GenBank/DDBJ databases">
        <authorList>
            <person name="Oliphant S.A."/>
            <person name="Watson-Haigh N.S."/>
            <person name="Sumby K.M."/>
            <person name="Gardner J.M."/>
            <person name="Jiranek V."/>
        </authorList>
    </citation>
    <scope>NUCLEOTIDE SEQUENCE</scope>
    <source>
        <strain evidence="15">Ru20-1</strain>
    </source>
</reference>
<dbReference type="InterPro" id="IPR020568">
    <property type="entry name" value="Ribosomal_Su5_D2-typ_SF"/>
</dbReference>
<keyword evidence="5" id="KW-0444">Lipid biosynthesis</keyword>
<dbReference type="PANTHER" id="PTHR43290">
    <property type="entry name" value="MEVALONATE KINASE"/>
    <property type="match status" value="1"/>
</dbReference>
<dbReference type="Gene3D" id="3.30.70.890">
    <property type="entry name" value="GHMP kinase, C-terminal domain"/>
    <property type="match status" value="1"/>
</dbReference>
<proteinExistence type="inferred from homology"/>
<evidence type="ECO:0000313" key="16">
    <source>
        <dbReference type="Proteomes" id="UP001057532"/>
    </source>
</evidence>
<evidence type="ECO:0000256" key="10">
    <source>
        <dbReference type="ARBA" id="ARBA00022842"/>
    </source>
</evidence>
<dbReference type="Pfam" id="PF08544">
    <property type="entry name" value="GHMP_kinases_C"/>
    <property type="match status" value="1"/>
</dbReference>
<dbReference type="EC" id="2.7.1.36" evidence="3"/>
<dbReference type="PRINTS" id="PR00959">
    <property type="entry name" value="MEVGALKINASE"/>
</dbReference>
<keyword evidence="7" id="KW-0547">Nucleotide-binding</keyword>
<name>A0ABY5C555_9LACO</name>
<evidence type="ECO:0000313" key="15">
    <source>
        <dbReference type="EMBL" id="USS92703.1"/>
    </source>
</evidence>
<dbReference type="InterPro" id="IPR013750">
    <property type="entry name" value="GHMP_kinase_C_dom"/>
</dbReference>
<dbReference type="PROSITE" id="PS00627">
    <property type="entry name" value="GHMP_KINASES_ATP"/>
    <property type="match status" value="1"/>
</dbReference>
<protein>
    <recommendedName>
        <fullName evidence="3">mevalonate kinase</fullName>
        <ecNumber evidence="3">2.7.1.36</ecNumber>
    </recommendedName>
</protein>
<evidence type="ECO:0000256" key="12">
    <source>
        <dbReference type="ARBA" id="ARBA00029438"/>
    </source>
</evidence>
<dbReference type="Pfam" id="PF00288">
    <property type="entry name" value="GHMP_kinases_N"/>
    <property type="match status" value="1"/>
</dbReference>
<evidence type="ECO:0000259" key="13">
    <source>
        <dbReference type="Pfam" id="PF00288"/>
    </source>
</evidence>
<feature type="domain" description="GHMP kinase N-terminal" evidence="13">
    <location>
        <begin position="74"/>
        <end position="149"/>
    </location>
</feature>
<dbReference type="EMBL" id="CP097478">
    <property type="protein sequence ID" value="USS92703.1"/>
    <property type="molecule type" value="Genomic_DNA"/>
</dbReference>
<sequence>MKTTATGQSHAKVIFLGEHSAVYQQPAIVFPVPQATVTATIRMTAAPVSSITSEYYTGTFTELPPRMAGVATLLQHLQHRLNPQAIPVHLTLHSTIPLGRGMGSSAAIASAITQAYFALFETPLPRETLTAYTDIEEHITHGNPSGIDAQTVNVAHPILFEKQQFIDFQPPLTGFLVIADTGLASNTKTAVQQVHQFLTADQQRQDLILQLGTLTERVKQALQHQDLPATGQSLTAAQTILRALGVSTPQIDQLVTTAHAAGALGAKLTGSGLGGCIIALTQTRTAAQTVAKALTDHGATQTWIQSLYELNPQEDLS</sequence>
<dbReference type="Gene3D" id="3.30.230.10">
    <property type="match status" value="1"/>
</dbReference>
<evidence type="ECO:0000256" key="5">
    <source>
        <dbReference type="ARBA" id="ARBA00022516"/>
    </source>
</evidence>
<keyword evidence="10" id="KW-0460">Magnesium</keyword>
<keyword evidence="16" id="KW-1185">Reference proteome</keyword>
<dbReference type="InterPro" id="IPR006204">
    <property type="entry name" value="GHMP_kinase_N_dom"/>
</dbReference>
<dbReference type="PANTHER" id="PTHR43290:SF2">
    <property type="entry name" value="MEVALONATE KINASE"/>
    <property type="match status" value="1"/>
</dbReference>
<evidence type="ECO:0000256" key="8">
    <source>
        <dbReference type="ARBA" id="ARBA00022777"/>
    </source>
</evidence>
<evidence type="ECO:0000256" key="6">
    <source>
        <dbReference type="ARBA" id="ARBA00022679"/>
    </source>
</evidence>
<feature type="domain" description="GHMP kinase C-terminal" evidence="14">
    <location>
        <begin position="220"/>
        <end position="298"/>
    </location>
</feature>
<evidence type="ECO:0000256" key="7">
    <source>
        <dbReference type="ARBA" id="ARBA00022741"/>
    </source>
</evidence>
<comment type="similarity">
    <text evidence="2">Belongs to the GHMP kinase family. Mevalonate kinase subfamily.</text>
</comment>
<evidence type="ECO:0000256" key="9">
    <source>
        <dbReference type="ARBA" id="ARBA00022840"/>
    </source>
</evidence>